<reference evidence="3" key="1">
    <citation type="submission" date="2019-11" db="EMBL/GenBank/DDBJ databases">
        <authorList>
            <person name="Liu Y."/>
            <person name="Hou J."/>
            <person name="Li T.-Q."/>
            <person name="Guan C.-H."/>
            <person name="Wu X."/>
            <person name="Wu H.-Z."/>
            <person name="Ling F."/>
            <person name="Zhang R."/>
            <person name="Shi X.-G."/>
            <person name="Ren J.-P."/>
            <person name="Chen E.-F."/>
            <person name="Sun J.-M."/>
        </authorList>
    </citation>
    <scope>NUCLEOTIDE SEQUENCE</scope>
    <source>
        <strain evidence="3">Adult_tree_wgs_1</strain>
        <tissue evidence="3">Leaves</tissue>
    </source>
</reference>
<protein>
    <recommendedName>
        <fullName evidence="2">SWIM-type domain-containing protein</fullName>
    </recommendedName>
</protein>
<dbReference type="EMBL" id="WJXA01000002">
    <property type="protein sequence ID" value="KAF7151123.1"/>
    <property type="molecule type" value="Genomic_DNA"/>
</dbReference>
<feature type="domain" description="SWIM-type" evidence="2">
    <location>
        <begin position="218"/>
        <end position="254"/>
    </location>
</feature>
<dbReference type="Proteomes" id="UP000626092">
    <property type="component" value="Unassembled WGS sequence"/>
</dbReference>
<dbReference type="PROSITE" id="PS50966">
    <property type="entry name" value="ZF_SWIM"/>
    <property type="match status" value="1"/>
</dbReference>
<keyword evidence="1" id="KW-0862">Zinc</keyword>
<keyword evidence="1" id="KW-0863">Zinc-finger</keyword>
<evidence type="ECO:0000256" key="1">
    <source>
        <dbReference type="PROSITE-ProRule" id="PRU00325"/>
    </source>
</evidence>
<dbReference type="Pfam" id="PF10551">
    <property type="entry name" value="MULE"/>
    <property type="match status" value="1"/>
</dbReference>
<sequence>MTHCSWADATARKLYKYFGDVVVFDTTYNAHRYSMIFAHILGVNHHRQTTLFGCALLCDEKVESFEWLFNEWLKAMPAGSPKMIITDQDLAMTKAISVALPNTLHRSQRVEITHSFFKRYVSKENSLLDFVTRFERALSKIRHNELDMDHKDVNEKPHMKTMYSMESTMSEIYTIEIFYMFQEELFQNVAYKLTAAIEDEHHCVYTVRRVKGSGLRVREVVVNKSSNHVRCSCKMLECARIPCRHILAYFSRMQMEDLPNEYILRRWTRSAKAMRVRYDLGSGMKEICDTSLLERRNRLFQHASTLFDKAALTEDGTQFMEELLSSEPLQVRAKRCGKRLKGGKEKAAKKASRAIA</sequence>
<accession>A0A834LYY3</accession>
<organism evidence="3 4">
    <name type="scientific">Rhododendron simsii</name>
    <name type="common">Sims's rhododendron</name>
    <dbReference type="NCBI Taxonomy" id="118357"/>
    <lineage>
        <taxon>Eukaryota</taxon>
        <taxon>Viridiplantae</taxon>
        <taxon>Streptophyta</taxon>
        <taxon>Embryophyta</taxon>
        <taxon>Tracheophyta</taxon>
        <taxon>Spermatophyta</taxon>
        <taxon>Magnoliopsida</taxon>
        <taxon>eudicotyledons</taxon>
        <taxon>Gunneridae</taxon>
        <taxon>Pentapetalae</taxon>
        <taxon>asterids</taxon>
        <taxon>Ericales</taxon>
        <taxon>Ericaceae</taxon>
        <taxon>Ericoideae</taxon>
        <taxon>Rhodoreae</taxon>
        <taxon>Rhododendron</taxon>
    </lineage>
</organism>
<evidence type="ECO:0000259" key="2">
    <source>
        <dbReference type="PROSITE" id="PS50966"/>
    </source>
</evidence>
<keyword evidence="1" id="KW-0479">Metal-binding</keyword>
<proteinExistence type="predicted"/>
<name>A0A834LYY3_RHOSS</name>
<dbReference type="PANTHER" id="PTHR47718">
    <property type="entry name" value="OS01G0519700 PROTEIN"/>
    <property type="match status" value="1"/>
</dbReference>
<evidence type="ECO:0000313" key="3">
    <source>
        <dbReference type="EMBL" id="KAF7151123.1"/>
    </source>
</evidence>
<gene>
    <name evidence="3" type="ORF">RHSIM_Rhsim02G0178700</name>
</gene>
<evidence type="ECO:0000313" key="4">
    <source>
        <dbReference type="Proteomes" id="UP000626092"/>
    </source>
</evidence>
<dbReference type="InterPro" id="IPR007527">
    <property type="entry name" value="Znf_SWIM"/>
</dbReference>
<dbReference type="OrthoDB" id="1748509at2759"/>
<keyword evidence="4" id="KW-1185">Reference proteome</keyword>
<dbReference type="AlphaFoldDB" id="A0A834LYY3"/>
<dbReference type="InterPro" id="IPR018289">
    <property type="entry name" value="MULE_transposase_dom"/>
</dbReference>
<dbReference type="GO" id="GO:0008270">
    <property type="term" value="F:zinc ion binding"/>
    <property type="evidence" value="ECO:0007669"/>
    <property type="project" value="UniProtKB-KW"/>
</dbReference>
<comment type="caution">
    <text evidence="3">The sequence shown here is derived from an EMBL/GenBank/DDBJ whole genome shotgun (WGS) entry which is preliminary data.</text>
</comment>
<dbReference type="Pfam" id="PF04434">
    <property type="entry name" value="SWIM"/>
    <property type="match status" value="1"/>
</dbReference>